<dbReference type="AlphaFoldDB" id="A0AAN8UPN0"/>
<dbReference type="PANTHER" id="PTHR21495">
    <property type="entry name" value="NUCLEOPORIN-RELATED"/>
    <property type="match status" value="1"/>
</dbReference>
<reference evidence="5 6" key="1">
    <citation type="submission" date="2023-12" db="EMBL/GenBank/DDBJ databases">
        <title>A high-quality genome assembly for Dillenia turbinata (Dilleniales).</title>
        <authorList>
            <person name="Chanderbali A."/>
        </authorList>
    </citation>
    <scope>NUCLEOTIDE SEQUENCE [LARGE SCALE GENOMIC DNA]</scope>
    <source>
        <strain evidence="5">LSX21</strain>
        <tissue evidence="5">Leaf</tissue>
    </source>
</reference>
<dbReference type="EMBL" id="JBAMMX010000021">
    <property type="protein sequence ID" value="KAK6919385.1"/>
    <property type="molecule type" value="Genomic_DNA"/>
</dbReference>
<dbReference type="Proteomes" id="UP001370490">
    <property type="component" value="Unassembled WGS sequence"/>
</dbReference>
<dbReference type="GO" id="GO:0009699">
    <property type="term" value="P:phenylpropanoid biosynthetic process"/>
    <property type="evidence" value="ECO:0007669"/>
    <property type="project" value="UniProtKB-ARBA"/>
</dbReference>
<keyword evidence="4" id="KW-0052">Apoplast</keyword>
<gene>
    <name evidence="5" type="ORF">RJ641_015289</name>
</gene>
<keyword evidence="6" id="KW-1185">Reference proteome</keyword>
<dbReference type="Gene3D" id="2.40.480.10">
    <property type="entry name" value="Allene oxide cyclase-like"/>
    <property type="match status" value="1"/>
</dbReference>
<dbReference type="Pfam" id="PF03018">
    <property type="entry name" value="Dirigent"/>
    <property type="match status" value="1"/>
</dbReference>
<comment type="subunit">
    <text evidence="2 4">Homodimer.</text>
</comment>
<protein>
    <recommendedName>
        <fullName evidence="4">Dirigent protein</fullName>
    </recommendedName>
</protein>
<comment type="caution">
    <text evidence="5">The sequence shown here is derived from an EMBL/GenBank/DDBJ whole genome shotgun (WGS) entry which is preliminary data.</text>
</comment>
<evidence type="ECO:0000256" key="2">
    <source>
        <dbReference type="ARBA" id="ARBA00011738"/>
    </source>
</evidence>
<evidence type="ECO:0000313" key="5">
    <source>
        <dbReference type="EMBL" id="KAK6919385.1"/>
    </source>
</evidence>
<dbReference type="GO" id="GO:0048046">
    <property type="term" value="C:apoplast"/>
    <property type="evidence" value="ECO:0007669"/>
    <property type="project" value="UniProtKB-SubCell"/>
</dbReference>
<dbReference type="InterPro" id="IPR004265">
    <property type="entry name" value="Dirigent"/>
</dbReference>
<comment type="function">
    <text evidence="4">Dirigent proteins impart stereoselectivity on the phenoxy radical-coupling reaction, yielding optically active lignans from two molecules of coniferyl alcohol in the biosynthesis of lignans, flavonolignans, and alkaloids and thus plays a central role in plant secondary metabolism.</text>
</comment>
<organism evidence="5 6">
    <name type="scientific">Dillenia turbinata</name>
    <dbReference type="NCBI Taxonomy" id="194707"/>
    <lineage>
        <taxon>Eukaryota</taxon>
        <taxon>Viridiplantae</taxon>
        <taxon>Streptophyta</taxon>
        <taxon>Embryophyta</taxon>
        <taxon>Tracheophyta</taxon>
        <taxon>Spermatophyta</taxon>
        <taxon>Magnoliopsida</taxon>
        <taxon>eudicotyledons</taxon>
        <taxon>Gunneridae</taxon>
        <taxon>Pentapetalae</taxon>
        <taxon>Dilleniales</taxon>
        <taxon>Dilleniaceae</taxon>
        <taxon>Dillenia</taxon>
    </lineage>
</organism>
<sequence length="180" mass="19676">MAPNLAKANTQFFSSIFLVVSTIVTCLASNQFQETNMVIYTQGKFTSPGLTDIPVAGIAGSPWFFTTFGTIYVTDDNITTTIDRNSDMIGHAHGIYVASTLDGSSVYVAMSVWFTSGVYEGSTIELQGTSILEMEFREVAVVSGTGKFRFARGYATWQTAFVDQVNGYGTDRLNITVFHH</sequence>
<evidence type="ECO:0000313" key="6">
    <source>
        <dbReference type="Proteomes" id="UP001370490"/>
    </source>
</evidence>
<feature type="chain" id="PRO_5042670418" description="Dirigent protein" evidence="4">
    <location>
        <begin position="29"/>
        <end position="180"/>
    </location>
</feature>
<feature type="signal peptide" evidence="4">
    <location>
        <begin position="1"/>
        <end position="28"/>
    </location>
</feature>
<comment type="subcellular location">
    <subcellularLocation>
        <location evidence="4">Secreted</location>
        <location evidence="4">Extracellular space</location>
        <location evidence="4">Apoplast</location>
    </subcellularLocation>
</comment>
<evidence type="ECO:0000256" key="3">
    <source>
        <dbReference type="ARBA" id="ARBA00022525"/>
    </source>
</evidence>
<name>A0AAN8UPN0_9MAGN</name>
<keyword evidence="4" id="KW-0732">Signal</keyword>
<comment type="similarity">
    <text evidence="1 4">Belongs to the plant dirigent protein family.</text>
</comment>
<evidence type="ECO:0000256" key="1">
    <source>
        <dbReference type="ARBA" id="ARBA00010746"/>
    </source>
</evidence>
<evidence type="ECO:0000256" key="4">
    <source>
        <dbReference type="RuleBase" id="RU363099"/>
    </source>
</evidence>
<dbReference type="InterPro" id="IPR044859">
    <property type="entry name" value="Allene_oxi_cyc_Dirigent"/>
</dbReference>
<keyword evidence="3 4" id="KW-0964">Secreted</keyword>
<accession>A0AAN8UPN0</accession>
<proteinExistence type="inferred from homology"/>